<organism evidence="1 2">
    <name type="scientific">Lactococcus formosensis</name>
    <dbReference type="NCBI Taxonomy" id="1281486"/>
    <lineage>
        <taxon>Bacteria</taxon>
        <taxon>Bacillati</taxon>
        <taxon>Bacillota</taxon>
        <taxon>Bacilli</taxon>
        <taxon>Lactobacillales</taxon>
        <taxon>Streptococcaceae</taxon>
        <taxon>Lactococcus</taxon>
    </lineage>
</organism>
<accession>A0A9X4P3G3</accession>
<dbReference type="EMBL" id="JAMWGI010000001">
    <property type="protein sequence ID" value="MDG6192414.1"/>
    <property type="molecule type" value="Genomic_DNA"/>
</dbReference>
<gene>
    <name evidence="1" type="ORF">NF708_00140</name>
</gene>
<comment type="caution">
    <text evidence="1">The sequence shown here is derived from an EMBL/GenBank/DDBJ whole genome shotgun (WGS) entry which is preliminary data.</text>
</comment>
<sequence>MTDIIKFNETNTPKTEIGKIKFELSEALTAISDLQNPYRLTELSKEQRYKLYNKSMHKVCEILDINLDMHELMKTGSEGFSYSDTEDNTKPLEKLLNDKQSHDIKTKLFNLFTLASGLSHSDTDFITVDDEGTETPATQQELAKALRTNLVELTESLGLSLDQVTESHTEQAQDTVKSIIQNIKDISARPSEYAGEDMDVLADLIYSYVSELCNALGFEDMSDSEAPTNEYGEQQQSIKDILLALHEDLTNEDLKPVSLRDFGRIHVYDLADLLGIEELSSIRDIHIVEGEQGLKETAEKLSDQETYDNLPAEDKLNVDMLNKLHEVQDHVLKSGQDAVSMNQVQTAISILEGSLGVTGKSEE</sequence>
<protein>
    <submittedName>
        <fullName evidence="1">Uncharacterized protein</fullName>
    </submittedName>
</protein>
<evidence type="ECO:0000313" key="1">
    <source>
        <dbReference type="EMBL" id="MDG6192414.1"/>
    </source>
</evidence>
<reference evidence="1" key="1">
    <citation type="submission" date="2022-06" db="EMBL/GenBank/DDBJ databases">
        <title>Lactococcus from bovine mastitis in China.</title>
        <authorList>
            <person name="Lin Y."/>
            <person name="Han B."/>
        </authorList>
    </citation>
    <scope>NUCLEOTIDE SEQUENCE</scope>
    <source>
        <strain evidence="1">Hebei-B-39</strain>
    </source>
</reference>
<dbReference type="RefSeq" id="WP_279363328.1">
    <property type="nucleotide sequence ID" value="NZ_JAMWGA010000004.1"/>
</dbReference>
<evidence type="ECO:0000313" key="2">
    <source>
        <dbReference type="Proteomes" id="UP001153203"/>
    </source>
</evidence>
<name>A0A9X4P3G3_9LACT</name>
<dbReference type="Proteomes" id="UP001153203">
    <property type="component" value="Unassembled WGS sequence"/>
</dbReference>
<proteinExistence type="predicted"/>
<dbReference type="AlphaFoldDB" id="A0A9X4P3G3"/>